<evidence type="ECO:0000313" key="3">
    <source>
        <dbReference type="EMBL" id="SHH91879.1"/>
    </source>
</evidence>
<dbReference type="AlphaFoldDB" id="A0A1M5WW99"/>
<evidence type="ECO:0000313" key="4">
    <source>
        <dbReference type="Proteomes" id="UP000184079"/>
    </source>
</evidence>
<dbReference type="RefSeq" id="WP_073012445.1">
    <property type="nucleotide sequence ID" value="NZ_FQXD01000019.1"/>
</dbReference>
<proteinExistence type="predicted"/>
<evidence type="ECO:0000259" key="2">
    <source>
        <dbReference type="Pfam" id="PF05709"/>
    </source>
</evidence>
<dbReference type="EMBL" id="FQXD01000019">
    <property type="protein sequence ID" value="SHH91879.1"/>
    <property type="molecule type" value="Genomic_DNA"/>
</dbReference>
<dbReference type="NCBIfam" id="TIGR01633">
    <property type="entry name" value="phi3626_gp14_N"/>
    <property type="match status" value="1"/>
</dbReference>
<organism evidence="3 4">
    <name type="scientific">Virgibacillus chiguensis</name>
    <dbReference type="NCBI Taxonomy" id="411959"/>
    <lineage>
        <taxon>Bacteria</taxon>
        <taxon>Bacillati</taxon>
        <taxon>Bacillota</taxon>
        <taxon>Bacilli</taxon>
        <taxon>Bacillales</taxon>
        <taxon>Bacillaceae</taxon>
        <taxon>Virgibacillus</taxon>
    </lineage>
</organism>
<dbReference type="InterPro" id="IPR008841">
    <property type="entry name" value="Siphovirus-type_tail_N"/>
</dbReference>
<gene>
    <name evidence="3" type="ORF">SAMN05421807_11953</name>
</gene>
<evidence type="ECO:0000256" key="1">
    <source>
        <dbReference type="SAM" id="Coils"/>
    </source>
</evidence>
<accession>A0A1M5WW99</accession>
<dbReference type="InterPro" id="IPR006520">
    <property type="entry name" value="Dit_BPSPP_N"/>
</dbReference>
<feature type="coiled-coil region" evidence="1">
    <location>
        <begin position="92"/>
        <end position="119"/>
    </location>
</feature>
<dbReference type="OrthoDB" id="3078561at2"/>
<dbReference type="Proteomes" id="UP000184079">
    <property type="component" value="Unassembled WGS sequence"/>
</dbReference>
<dbReference type="Gene3D" id="2.40.30.200">
    <property type="match status" value="1"/>
</dbReference>
<sequence>MYTFVDIVTKEADDSSERASRLQTIFNGVNLDHDLSDSSGSFTTLVISGRSNLEQRISTVDVPGMHGVLEANEPTWNAKEITVKYKLTDQTKEGFRRRYNQLNNLLQESQKKLAFTDEAAFFYATLSANDVPEETANSIVAELVFLCSDPFKYGETYKSIALKKYTWEAYKNNKWGDFIGN</sequence>
<name>A0A1M5WW99_9BACI</name>
<keyword evidence="4" id="KW-1185">Reference proteome</keyword>
<feature type="domain" description="Siphovirus-type tail component RIFT-related" evidence="2">
    <location>
        <begin position="41"/>
        <end position="147"/>
    </location>
</feature>
<dbReference type="Pfam" id="PF05709">
    <property type="entry name" value="Sipho_tail"/>
    <property type="match status" value="1"/>
</dbReference>
<reference evidence="4" key="1">
    <citation type="submission" date="2016-11" db="EMBL/GenBank/DDBJ databases">
        <authorList>
            <person name="Varghese N."/>
            <person name="Submissions S."/>
        </authorList>
    </citation>
    <scope>NUCLEOTIDE SEQUENCE [LARGE SCALE GENOMIC DNA]</scope>
    <source>
        <strain evidence="4">CGMCC 1.6496</strain>
    </source>
</reference>
<keyword evidence="1" id="KW-0175">Coiled coil</keyword>
<protein>
    <submittedName>
        <fullName evidence="3">Putative phage tail component, N-terminal domain-containing protein</fullName>
    </submittedName>
</protein>